<dbReference type="Proteomes" id="UP000783686">
    <property type="component" value="Unassembled WGS sequence"/>
</dbReference>
<keyword evidence="3" id="KW-1185">Reference proteome</keyword>
<proteinExistence type="predicted"/>
<accession>A0A811K1S1</accession>
<dbReference type="AlphaFoldDB" id="A0A811K1S1"/>
<evidence type="ECO:0000313" key="2">
    <source>
        <dbReference type="EMBL" id="CAD5209378.1"/>
    </source>
</evidence>
<dbReference type="EMBL" id="CAJFDH010000002">
    <property type="protein sequence ID" value="CAD5209378.1"/>
    <property type="molecule type" value="Genomic_DNA"/>
</dbReference>
<feature type="transmembrane region" description="Helical" evidence="1">
    <location>
        <begin position="56"/>
        <end position="76"/>
    </location>
</feature>
<reference evidence="2" key="1">
    <citation type="submission" date="2020-09" db="EMBL/GenBank/DDBJ databases">
        <authorList>
            <person name="Kikuchi T."/>
        </authorList>
    </citation>
    <scope>NUCLEOTIDE SEQUENCE</scope>
    <source>
        <strain evidence="2">SH1</strain>
    </source>
</reference>
<sequence length="210" mass="23610">MLLCVDQYITSRAAVRSHSMVIRMLLKICLYLIFICIGVVGSILHTIRLASTSRAFLVIPLQGGLTFGAFLGYIILRKTLLSTYKRIRFACLSKQFQVLLAVRDGSLITKKLLKFCLNLIFIGIGVVGSILHTIRLANTIRIFLVIPLQAVVTFGAFLGYFFLRKTLLLTYETSLSKQYQVMINYGIICKEFRPKRVPPGSGEGMYKSKS</sequence>
<name>A0A811K1S1_9BILA</name>
<dbReference type="Proteomes" id="UP000614601">
    <property type="component" value="Unassembled WGS sequence"/>
</dbReference>
<keyword evidence="1" id="KW-0472">Membrane</keyword>
<keyword evidence="1" id="KW-0812">Transmembrane</keyword>
<evidence type="ECO:0000256" key="1">
    <source>
        <dbReference type="SAM" id="Phobius"/>
    </source>
</evidence>
<feature type="transmembrane region" description="Helical" evidence="1">
    <location>
        <begin position="112"/>
        <end position="134"/>
    </location>
</feature>
<organism evidence="2 3">
    <name type="scientific">Bursaphelenchus okinawaensis</name>
    <dbReference type="NCBI Taxonomy" id="465554"/>
    <lineage>
        <taxon>Eukaryota</taxon>
        <taxon>Metazoa</taxon>
        <taxon>Ecdysozoa</taxon>
        <taxon>Nematoda</taxon>
        <taxon>Chromadorea</taxon>
        <taxon>Rhabditida</taxon>
        <taxon>Tylenchina</taxon>
        <taxon>Tylenchomorpha</taxon>
        <taxon>Aphelenchoidea</taxon>
        <taxon>Aphelenchoididae</taxon>
        <taxon>Bursaphelenchus</taxon>
    </lineage>
</organism>
<feature type="transmembrane region" description="Helical" evidence="1">
    <location>
        <begin position="140"/>
        <end position="163"/>
    </location>
</feature>
<dbReference type="EMBL" id="CAJFCW020000002">
    <property type="protein sequence ID" value="CAG9089162.1"/>
    <property type="molecule type" value="Genomic_DNA"/>
</dbReference>
<gene>
    <name evidence="2" type="ORF">BOKJ2_LOCUS2650</name>
</gene>
<comment type="caution">
    <text evidence="2">The sequence shown here is derived from an EMBL/GenBank/DDBJ whole genome shotgun (WGS) entry which is preliminary data.</text>
</comment>
<keyword evidence="1" id="KW-1133">Transmembrane helix</keyword>
<evidence type="ECO:0000313" key="3">
    <source>
        <dbReference type="Proteomes" id="UP000614601"/>
    </source>
</evidence>
<protein>
    <submittedName>
        <fullName evidence="2">Uncharacterized protein</fullName>
    </submittedName>
</protein>
<feature type="transmembrane region" description="Helical" evidence="1">
    <location>
        <begin position="21"/>
        <end position="44"/>
    </location>
</feature>